<dbReference type="EMBL" id="MUHB01000003">
    <property type="protein sequence ID" value="OXB07818.1"/>
    <property type="molecule type" value="Genomic_DNA"/>
</dbReference>
<name>A0AB36P7B6_9FLAO</name>
<evidence type="ECO:0000313" key="3">
    <source>
        <dbReference type="Proteomes" id="UP000184216"/>
    </source>
</evidence>
<evidence type="ECO:0000313" key="4">
    <source>
        <dbReference type="Proteomes" id="UP000198431"/>
    </source>
</evidence>
<evidence type="ECO:0008006" key="5">
    <source>
        <dbReference type="Google" id="ProtNLM"/>
    </source>
</evidence>
<dbReference type="Proteomes" id="UP000184216">
    <property type="component" value="Unassembled WGS sequence"/>
</dbReference>
<accession>A0AB36P7B6</accession>
<proteinExistence type="predicted"/>
<organism evidence="1 4">
    <name type="scientific">Flavobacterium pectinovorum</name>
    <dbReference type="NCBI Taxonomy" id="29533"/>
    <lineage>
        <taxon>Bacteria</taxon>
        <taxon>Pseudomonadati</taxon>
        <taxon>Bacteroidota</taxon>
        <taxon>Flavobacteriia</taxon>
        <taxon>Flavobacteriales</taxon>
        <taxon>Flavobacteriaceae</taxon>
        <taxon>Flavobacterium</taxon>
    </lineage>
</organism>
<reference evidence="1 4" key="1">
    <citation type="submission" date="2016-11" db="EMBL/GenBank/DDBJ databases">
        <title>Whole genomes of Flavobacteriaceae.</title>
        <authorList>
            <person name="Stine C."/>
            <person name="Li C."/>
            <person name="Tadesse D."/>
        </authorList>
    </citation>
    <scope>NUCLEOTIDE SEQUENCE [LARGE SCALE GENOMIC DNA]</scope>
    <source>
        <strain evidence="1 4">ATCC 19366</strain>
    </source>
</reference>
<evidence type="ECO:0000313" key="2">
    <source>
        <dbReference type="EMBL" id="SHM81484.1"/>
    </source>
</evidence>
<dbReference type="EMBL" id="FRBX01000004">
    <property type="protein sequence ID" value="SHM81484.1"/>
    <property type="molecule type" value="Genomic_DNA"/>
</dbReference>
<evidence type="ECO:0000313" key="1">
    <source>
        <dbReference type="EMBL" id="OXB07818.1"/>
    </source>
</evidence>
<dbReference type="AlphaFoldDB" id="A0AB36P7B6"/>
<gene>
    <name evidence="1" type="ORF">B0A72_02835</name>
    <name evidence="2" type="ORF">SAMN05444387_3272</name>
</gene>
<protein>
    <recommendedName>
        <fullName evidence="5">ATP-binding protein</fullName>
    </recommendedName>
</protein>
<dbReference type="RefSeq" id="WP_073396373.1">
    <property type="nucleotide sequence ID" value="NZ_FRBX01000004.1"/>
</dbReference>
<reference evidence="2 3" key="2">
    <citation type="submission" date="2016-11" db="EMBL/GenBank/DDBJ databases">
        <authorList>
            <person name="Varghese N."/>
            <person name="Submissions S."/>
        </authorList>
    </citation>
    <scope>NUCLEOTIDE SEQUENCE [LARGE SCALE GENOMIC DNA]</scope>
    <source>
        <strain evidence="2 3">DSM 6368</strain>
    </source>
</reference>
<dbReference type="Proteomes" id="UP000198431">
    <property type="component" value="Unassembled WGS sequence"/>
</dbReference>
<keyword evidence="3" id="KW-1185">Reference proteome</keyword>
<sequence>MEIKTLWEKLSLPSDRMSTFKKDIAEGKVPELPFYIVGQDKLKATIKQRVEQIDQSRMITNLIIAEYGNGKTNLLKYLELFFKTHNDLGISVQYSRADVERTDLVIFLLKIIQDKYLHELIRIVKILRETPEVIPGLANNFDSNFREIEEYTNKLFVKDIDDQIITEILYLGTGRLSNKRYFDKLKIEQLRDFNRREILVLFLNILSQDKKFIIFAIDEIEKIREKSKIRFNHFLTSYRELVDLFNQINGHYLIVSFTDSIGSSEISNANNALYTRIKGDIAHIEPLKSKDDIQNLIGYLNELFDTKKDINDIYTGLSKRDATNNRSAIQEISKLLYAQESTESLDKMLADVELTDLFTSTSTKLDNDEAFKNMHRKFFDPLEYYIESLGQNSDGLNKQERTFIDIDNEKVHYFIFNTYLEDFENEKIKIKYLIDDNPGYSIIVYAPITLELTHSKLDIDEENLSIIDVEPKHLFVLLVMYRDNFDLQPQIADLISNYSRQKL</sequence>
<comment type="caution">
    <text evidence="1">The sequence shown here is derived from an EMBL/GenBank/DDBJ whole genome shotgun (WGS) entry which is preliminary data.</text>
</comment>